<proteinExistence type="predicted"/>
<accession>A0A848M5Q2</accession>
<gene>
    <name evidence="1" type="ORF">HII30_07090</name>
</gene>
<dbReference type="EMBL" id="JABBPN010000004">
    <property type="protein sequence ID" value="NMO95550.1"/>
    <property type="molecule type" value="Genomic_DNA"/>
</dbReference>
<evidence type="ECO:0000313" key="1">
    <source>
        <dbReference type="EMBL" id="NMO95550.1"/>
    </source>
</evidence>
<dbReference type="Proteomes" id="UP000565468">
    <property type="component" value="Unassembled WGS sequence"/>
</dbReference>
<keyword evidence="2" id="KW-1185">Reference proteome</keyword>
<sequence length="48" mass="5818">MSFNNEHDQWLSGHLKRRKGERLDALKRGHGFGNRLFIEHVWWPLAIY</sequence>
<dbReference type="RefSeq" id="WP_169504119.1">
    <property type="nucleotide sequence ID" value="NZ_JABBPN010000004.1"/>
</dbReference>
<organism evidence="1 2">
    <name type="scientific">Paenibacillus lemnae</name>
    <dbReference type="NCBI Taxonomy" id="1330551"/>
    <lineage>
        <taxon>Bacteria</taxon>
        <taxon>Bacillati</taxon>
        <taxon>Bacillota</taxon>
        <taxon>Bacilli</taxon>
        <taxon>Bacillales</taxon>
        <taxon>Paenibacillaceae</taxon>
        <taxon>Paenibacillus</taxon>
    </lineage>
</organism>
<comment type="caution">
    <text evidence="1">The sequence shown here is derived from an EMBL/GenBank/DDBJ whole genome shotgun (WGS) entry which is preliminary data.</text>
</comment>
<name>A0A848M5Q2_PAELE</name>
<reference evidence="1 2" key="1">
    <citation type="submission" date="2020-04" db="EMBL/GenBank/DDBJ databases">
        <title>Paenibacillus algicola sp. nov., a novel marine bacterium producing alginate lyase.</title>
        <authorList>
            <person name="Huang H."/>
        </authorList>
    </citation>
    <scope>NUCLEOTIDE SEQUENCE [LARGE SCALE GENOMIC DNA]</scope>
    <source>
        <strain evidence="1 2">L7-75</strain>
    </source>
</reference>
<protein>
    <submittedName>
        <fullName evidence="1">Uncharacterized protein</fullName>
    </submittedName>
</protein>
<dbReference type="AlphaFoldDB" id="A0A848M5Q2"/>
<evidence type="ECO:0000313" key="2">
    <source>
        <dbReference type="Proteomes" id="UP000565468"/>
    </source>
</evidence>